<dbReference type="EMBL" id="CAUYUJ010001814">
    <property type="protein sequence ID" value="CAK0797764.1"/>
    <property type="molecule type" value="Genomic_DNA"/>
</dbReference>
<dbReference type="Gene3D" id="1.10.3080.10">
    <property type="entry name" value="Clc chloride channel"/>
    <property type="match status" value="1"/>
</dbReference>
<evidence type="ECO:0000256" key="4">
    <source>
        <dbReference type="ARBA" id="ARBA00022989"/>
    </source>
</evidence>
<dbReference type="PANTHER" id="PTHR11689:SF136">
    <property type="entry name" value="H(+)_CL(-) EXCHANGE TRANSPORTER 7"/>
    <property type="match status" value="1"/>
</dbReference>
<feature type="signal peptide" evidence="7">
    <location>
        <begin position="1"/>
        <end position="16"/>
    </location>
</feature>
<proteinExistence type="predicted"/>
<keyword evidence="6" id="KW-0472">Membrane</keyword>
<keyword evidence="4" id="KW-1133">Transmembrane helix</keyword>
<organism evidence="8 9">
    <name type="scientific">Prorocentrum cordatum</name>
    <dbReference type="NCBI Taxonomy" id="2364126"/>
    <lineage>
        <taxon>Eukaryota</taxon>
        <taxon>Sar</taxon>
        <taxon>Alveolata</taxon>
        <taxon>Dinophyceae</taxon>
        <taxon>Prorocentrales</taxon>
        <taxon>Prorocentraceae</taxon>
        <taxon>Prorocentrum</taxon>
    </lineage>
</organism>
<comment type="caution">
    <text evidence="8">The sequence shown here is derived from an EMBL/GenBank/DDBJ whole genome shotgun (WGS) entry which is preliminary data.</text>
</comment>
<dbReference type="InterPro" id="IPR001807">
    <property type="entry name" value="ClC"/>
</dbReference>
<accession>A0ABN9Q0Y2</accession>
<dbReference type="InterPro" id="IPR051280">
    <property type="entry name" value="Cl-channel/antiporter"/>
</dbReference>
<name>A0ABN9Q0Y2_9DINO</name>
<keyword evidence="9" id="KW-1185">Reference proteome</keyword>
<comment type="subcellular location">
    <subcellularLocation>
        <location evidence="1">Membrane</location>
        <topology evidence="1">Multi-pass membrane protein</topology>
    </subcellularLocation>
</comment>
<keyword evidence="3" id="KW-0677">Repeat</keyword>
<keyword evidence="7" id="KW-0732">Signal</keyword>
<protein>
    <recommendedName>
        <fullName evidence="10">Chloride channel protein</fullName>
    </recommendedName>
</protein>
<evidence type="ECO:0000256" key="2">
    <source>
        <dbReference type="ARBA" id="ARBA00022692"/>
    </source>
</evidence>
<evidence type="ECO:0000256" key="5">
    <source>
        <dbReference type="ARBA" id="ARBA00023122"/>
    </source>
</evidence>
<evidence type="ECO:0008006" key="10">
    <source>
        <dbReference type="Google" id="ProtNLM"/>
    </source>
</evidence>
<evidence type="ECO:0000313" key="8">
    <source>
        <dbReference type="EMBL" id="CAK0797764.1"/>
    </source>
</evidence>
<evidence type="ECO:0000256" key="1">
    <source>
        <dbReference type="ARBA" id="ARBA00004141"/>
    </source>
</evidence>
<sequence length="331" mass="35816">MAEAIAFAMVCAFTYALVSLLARCEKRPKHCYSEACKELVRYNCEEDMYNPVASLLLTTSEGAVKQLFSQRNSEYIHARNELLCFVAYTIINISLAGVPVPSGNFTGAMLIGGLLGRFWGATVREHLAWEEEDYALSGVYAMVGSAAMLSGFKQMAVAVIVFISGCANDPSLVPPLMVSVTVALLINQMINTKSFDEEQILSKGIPFLPAELPALLEDEDMHIQALDLCTHPLGFELPGPARLPPEASVRVVEEALACEVDDFPVIGPGDRCIGFATRARLEAAMASHLQDTQVTQSVRPQRFSAGHDGFGGERAWLSLGDARLDGPSAQA</sequence>
<dbReference type="InterPro" id="IPR014743">
    <property type="entry name" value="Cl-channel_core"/>
</dbReference>
<evidence type="ECO:0000256" key="7">
    <source>
        <dbReference type="SAM" id="SignalP"/>
    </source>
</evidence>
<feature type="chain" id="PRO_5046335001" description="Chloride channel protein" evidence="7">
    <location>
        <begin position="17"/>
        <end position="331"/>
    </location>
</feature>
<keyword evidence="5" id="KW-0129">CBS domain</keyword>
<dbReference type="PANTHER" id="PTHR11689">
    <property type="entry name" value="CHLORIDE CHANNEL PROTEIN CLC FAMILY MEMBER"/>
    <property type="match status" value="1"/>
</dbReference>
<evidence type="ECO:0000313" key="9">
    <source>
        <dbReference type="Proteomes" id="UP001189429"/>
    </source>
</evidence>
<evidence type="ECO:0000256" key="6">
    <source>
        <dbReference type="ARBA" id="ARBA00023136"/>
    </source>
</evidence>
<dbReference type="Pfam" id="PF00654">
    <property type="entry name" value="Voltage_CLC"/>
    <property type="match status" value="1"/>
</dbReference>
<dbReference type="Proteomes" id="UP001189429">
    <property type="component" value="Unassembled WGS sequence"/>
</dbReference>
<dbReference type="SUPFAM" id="SSF81340">
    <property type="entry name" value="Clc chloride channel"/>
    <property type="match status" value="1"/>
</dbReference>
<evidence type="ECO:0000256" key="3">
    <source>
        <dbReference type="ARBA" id="ARBA00022737"/>
    </source>
</evidence>
<gene>
    <name evidence="8" type="ORF">PCOR1329_LOCUS6754</name>
</gene>
<reference evidence="8" key="1">
    <citation type="submission" date="2023-10" db="EMBL/GenBank/DDBJ databases">
        <authorList>
            <person name="Chen Y."/>
            <person name="Shah S."/>
            <person name="Dougan E. K."/>
            <person name="Thang M."/>
            <person name="Chan C."/>
        </authorList>
    </citation>
    <scope>NUCLEOTIDE SEQUENCE [LARGE SCALE GENOMIC DNA]</scope>
</reference>
<keyword evidence="2" id="KW-0812">Transmembrane</keyword>
<dbReference type="PRINTS" id="PR00762">
    <property type="entry name" value="CLCHANNEL"/>
</dbReference>